<proteinExistence type="predicted"/>
<organism evidence="1 2">
    <name type="scientific">Candidatus Acidiferrum panamense</name>
    <dbReference type="NCBI Taxonomy" id="2741543"/>
    <lineage>
        <taxon>Bacteria</taxon>
        <taxon>Pseudomonadati</taxon>
        <taxon>Acidobacteriota</taxon>
        <taxon>Terriglobia</taxon>
        <taxon>Candidatus Acidiferrales</taxon>
        <taxon>Candidatus Acidiferrum</taxon>
    </lineage>
</organism>
<reference evidence="1" key="1">
    <citation type="submission" date="2020-06" db="EMBL/GenBank/DDBJ databases">
        <title>Legume-microbial interactions unlock mineral nutrients during tropical forest succession.</title>
        <authorList>
            <person name="Epihov D.Z."/>
        </authorList>
    </citation>
    <scope>NUCLEOTIDE SEQUENCE [LARGE SCALE GENOMIC DNA]</scope>
    <source>
        <strain evidence="1">Pan2503</strain>
    </source>
</reference>
<keyword evidence="1" id="KW-0808">Transferase</keyword>
<evidence type="ECO:0000313" key="2">
    <source>
        <dbReference type="Proteomes" id="UP000567293"/>
    </source>
</evidence>
<comment type="caution">
    <text evidence="1">The sequence shown here is derived from an EMBL/GenBank/DDBJ whole genome shotgun (WGS) entry which is preliminary data.</text>
</comment>
<dbReference type="InterPro" id="IPR011004">
    <property type="entry name" value="Trimer_LpxA-like_sf"/>
</dbReference>
<protein>
    <submittedName>
        <fullName evidence="1">2,3,4,5-tetrahydropyridine-2,6-dicarboxylate N-succinyltransferase</fullName>
        <ecNumber evidence="1">2.3.1.117</ecNumber>
    </submittedName>
</protein>
<dbReference type="EMBL" id="JACDQQ010000754">
    <property type="protein sequence ID" value="MBA0084894.1"/>
    <property type="molecule type" value="Genomic_DNA"/>
</dbReference>
<dbReference type="Proteomes" id="UP000567293">
    <property type="component" value="Unassembled WGS sequence"/>
</dbReference>
<dbReference type="Pfam" id="PF14602">
    <property type="entry name" value="Hexapep_2"/>
    <property type="match status" value="1"/>
</dbReference>
<evidence type="ECO:0000313" key="1">
    <source>
        <dbReference type="EMBL" id="MBA0084894.1"/>
    </source>
</evidence>
<dbReference type="AlphaFoldDB" id="A0A7V8NP30"/>
<accession>A0A7V8NP30</accession>
<dbReference type="Gene3D" id="2.160.10.10">
    <property type="entry name" value="Hexapeptide repeat proteins"/>
    <property type="match status" value="1"/>
</dbReference>
<dbReference type="EC" id="2.3.1.117" evidence="1"/>
<dbReference type="NCBIfam" id="NF008808">
    <property type="entry name" value="PRK11830.1"/>
    <property type="match status" value="1"/>
</dbReference>
<dbReference type="InterPro" id="IPR001451">
    <property type="entry name" value="Hexapep"/>
</dbReference>
<gene>
    <name evidence="1" type="ORF">HRJ53_07860</name>
</gene>
<name>A0A7V8NP30_9BACT</name>
<feature type="non-terminal residue" evidence="1">
    <location>
        <position position="1"/>
    </location>
</feature>
<sequence>EACPSGATGWQANAWVKKGILVGFRMGTIVDMSVDPERQPFFDKSTYPVKRFSAQTQVRIVPGGSSIRDGAYVAPGVVCMPPMYINVGAYVDEGAMVDSHALVGSCAQIGKKCHISAASQIGGVLEPVGALPVIVEDEVLVGGNSGIYEGTVVKRRAVVGTGTILNRSTPVYDLVRRTVYKATDEEPLVIPEEAVIVAGSRAVTQGPGKDWGISVYTPVIVKYRDSQTDTKIQLEDLLR</sequence>
<dbReference type="GO" id="GO:0008666">
    <property type="term" value="F:2,3,4,5-tetrahydropyridine-2,6-dicarboxylate N-succinyltransferase activity"/>
    <property type="evidence" value="ECO:0007669"/>
    <property type="project" value="UniProtKB-EC"/>
</dbReference>
<keyword evidence="2" id="KW-1185">Reference proteome</keyword>
<dbReference type="SUPFAM" id="SSF51161">
    <property type="entry name" value="Trimeric LpxA-like enzymes"/>
    <property type="match status" value="1"/>
</dbReference>
<keyword evidence="1" id="KW-0012">Acyltransferase</keyword>
<dbReference type="CDD" id="cd03350">
    <property type="entry name" value="LbH_THP_succinylT"/>
    <property type="match status" value="1"/>
</dbReference>